<organism evidence="5 6">
    <name type="scientific">Stereocaulon virgatum</name>
    <dbReference type="NCBI Taxonomy" id="373712"/>
    <lineage>
        <taxon>Eukaryota</taxon>
        <taxon>Fungi</taxon>
        <taxon>Dikarya</taxon>
        <taxon>Ascomycota</taxon>
        <taxon>Pezizomycotina</taxon>
        <taxon>Lecanoromycetes</taxon>
        <taxon>OSLEUM clade</taxon>
        <taxon>Lecanoromycetidae</taxon>
        <taxon>Lecanorales</taxon>
        <taxon>Lecanorineae</taxon>
        <taxon>Stereocaulaceae</taxon>
        <taxon>Stereocaulon</taxon>
    </lineage>
</organism>
<dbReference type="InterPro" id="IPR035979">
    <property type="entry name" value="RBD_domain_sf"/>
</dbReference>
<evidence type="ECO:0000256" key="3">
    <source>
        <dbReference type="SAM" id="MobiDB-lite"/>
    </source>
</evidence>
<dbReference type="PANTHER" id="PTHR21245">
    <property type="entry name" value="HETEROGENEOUS NUCLEAR RIBONUCLEOPROTEIN"/>
    <property type="match status" value="1"/>
</dbReference>
<dbReference type="Pfam" id="PF00076">
    <property type="entry name" value="RRM_1"/>
    <property type="match status" value="1"/>
</dbReference>
<dbReference type="SMART" id="SM00360">
    <property type="entry name" value="RRM"/>
    <property type="match status" value="2"/>
</dbReference>
<proteinExistence type="predicted"/>
<accession>A0ABR4ACK8</accession>
<keyword evidence="6" id="KW-1185">Reference proteome</keyword>
<feature type="region of interest" description="Disordered" evidence="3">
    <location>
        <begin position="268"/>
        <end position="292"/>
    </location>
</feature>
<reference evidence="5 6" key="1">
    <citation type="submission" date="2024-09" db="EMBL/GenBank/DDBJ databases">
        <title>Rethinking Asexuality: The Enigmatic Case of Functional Sexual Genes in Lepraria (Stereocaulaceae).</title>
        <authorList>
            <person name="Doellman M."/>
            <person name="Sun Y."/>
            <person name="Barcenas-Pena A."/>
            <person name="Lumbsch H.T."/>
            <person name="Grewe F."/>
        </authorList>
    </citation>
    <scope>NUCLEOTIDE SEQUENCE [LARGE SCALE GENOMIC DNA]</scope>
    <source>
        <strain evidence="5 6">Mercado 3170</strain>
    </source>
</reference>
<evidence type="ECO:0000256" key="2">
    <source>
        <dbReference type="PROSITE-ProRule" id="PRU00176"/>
    </source>
</evidence>
<dbReference type="SUPFAM" id="SSF54928">
    <property type="entry name" value="RNA-binding domain, RBD"/>
    <property type="match status" value="1"/>
</dbReference>
<dbReference type="PROSITE" id="PS50102">
    <property type="entry name" value="RRM"/>
    <property type="match status" value="2"/>
</dbReference>
<gene>
    <name evidence="5" type="ORF">N7G274_004271</name>
</gene>
<evidence type="ECO:0000313" key="6">
    <source>
        <dbReference type="Proteomes" id="UP001590950"/>
    </source>
</evidence>
<dbReference type="Gene3D" id="3.30.70.330">
    <property type="match status" value="2"/>
</dbReference>
<evidence type="ECO:0000313" key="5">
    <source>
        <dbReference type="EMBL" id="KAL2043211.1"/>
    </source>
</evidence>
<evidence type="ECO:0000259" key="4">
    <source>
        <dbReference type="PROSITE" id="PS50102"/>
    </source>
</evidence>
<dbReference type="EMBL" id="JBEFKJ010000012">
    <property type="protein sequence ID" value="KAL2043211.1"/>
    <property type="molecule type" value="Genomic_DNA"/>
</dbReference>
<comment type="caution">
    <text evidence="5">The sequence shown here is derived from an EMBL/GenBank/DDBJ whole genome shotgun (WGS) entry which is preliminary data.</text>
</comment>
<protein>
    <recommendedName>
        <fullName evidence="4">RRM domain-containing protein</fullName>
    </recommendedName>
</protein>
<dbReference type="Proteomes" id="UP001590950">
    <property type="component" value="Unassembled WGS sequence"/>
</dbReference>
<evidence type="ECO:0000256" key="1">
    <source>
        <dbReference type="ARBA" id="ARBA00022884"/>
    </source>
</evidence>
<name>A0ABR4ACK8_9LECA</name>
<dbReference type="CDD" id="cd00590">
    <property type="entry name" value="RRM_SF"/>
    <property type="match status" value="2"/>
</dbReference>
<dbReference type="InterPro" id="IPR012677">
    <property type="entry name" value="Nucleotide-bd_a/b_plait_sf"/>
</dbReference>
<feature type="compositionally biased region" description="Basic and acidic residues" evidence="3">
    <location>
        <begin position="273"/>
        <end position="292"/>
    </location>
</feature>
<dbReference type="InterPro" id="IPR000504">
    <property type="entry name" value="RRM_dom"/>
</dbReference>
<keyword evidence="1 2" id="KW-0694">RNA-binding</keyword>
<feature type="domain" description="RRM" evidence="4">
    <location>
        <begin position="59"/>
        <end position="138"/>
    </location>
</feature>
<sequence length="292" mass="33265">MSNNATSQDLGGSLPRDYVQLRNARSERQNTEAVSEKRLGESIRGEDDPRTLLAIAEGRRLYVGNLPYMAKTEDVKDFFAANEYQIEHINMSIDPYSGRNPSYCFVELVSREQAEQAMLELNGKLILGRPVKLGPGVARSTGKHSRAEPTRNARNVRERQVPVFDRWTRTDAVDHWKGYSEKGRRLFVGGLPPMPDHHQVNADVRKLFAGYNIEAVSKVVVPRPPVYGDPKAWNHRFLFVDFPTADEAERAMKATNGRQAWGVKIRVQPAKGPESHKIHERENWEREQQHLS</sequence>
<feature type="domain" description="RRM" evidence="4">
    <location>
        <begin position="184"/>
        <end position="272"/>
    </location>
</feature>